<dbReference type="Proteomes" id="UP000823775">
    <property type="component" value="Unassembled WGS sequence"/>
</dbReference>
<keyword evidence="3" id="KW-1185">Reference proteome</keyword>
<reference evidence="2 3" key="1">
    <citation type="journal article" date="2021" name="BMC Genomics">
        <title>Datura genome reveals duplications of psychoactive alkaloid biosynthetic genes and high mutation rate following tissue culture.</title>
        <authorList>
            <person name="Rajewski A."/>
            <person name="Carter-House D."/>
            <person name="Stajich J."/>
            <person name="Litt A."/>
        </authorList>
    </citation>
    <scope>NUCLEOTIDE SEQUENCE [LARGE SCALE GENOMIC DNA]</scope>
    <source>
        <strain evidence="2">AR-01</strain>
    </source>
</reference>
<organism evidence="2 3">
    <name type="scientific">Datura stramonium</name>
    <name type="common">Jimsonweed</name>
    <name type="synonym">Common thornapple</name>
    <dbReference type="NCBI Taxonomy" id="4076"/>
    <lineage>
        <taxon>Eukaryota</taxon>
        <taxon>Viridiplantae</taxon>
        <taxon>Streptophyta</taxon>
        <taxon>Embryophyta</taxon>
        <taxon>Tracheophyta</taxon>
        <taxon>Spermatophyta</taxon>
        <taxon>Magnoliopsida</taxon>
        <taxon>eudicotyledons</taxon>
        <taxon>Gunneridae</taxon>
        <taxon>Pentapetalae</taxon>
        <taxon>asterids</taxon>
        <taxon>lamiids</taxon>
        <taxon>Solanales</taxon>
        <taxon>Solanaceae</taxon>
        <taxon>Solanoideae</taxon>
        <taxon>Datureae</taxon>
        <taxon>Datura</taxon>
    </lineage>
</organism>
<evidence type="ECO:0000313" key="2">
    <source>
        <dbReference type="EMBL" id="MCD7446646.1"/>
    </source>
</evidence>
<name>A0ABS8RIJ9_DATST</name>
<evidence type="ECO:0000256" key="1">
    <source>
        <dbReference type="SAM" id="MobiDB-lite"/>
    </source>
</evidence>
<accession>A0ABS8RIJ9</accession>
<evidence type="ECO:0000313" key="3">
    <source>
        <dbReference type="Proteomes" id="UP000823775"/>
    </source>
</evidence>
<protein>
    <submittedName>
        <fullName evidence="2">Uncharacterized protein</fullName>
    </submittedName>
</protein>
<gene>
    <name evidence="2" type="ORF">HAX54_013321</name>
</gene>
<feature type="region of interest" description="Disordered" evidence="1">
    <location>
        <begin position="36"/>
        <end position="60"/>
    </location>
</feature>
<proteinExistence type="predicted"/>
<dbReference type="EMBL" id="JACEIK010000018">
    <property type="protein sequence ID" value="MCD7446646.1"/>
    <property type="molecule type" value="Genomic_DNA"/>
</dbReference>
<comment type="caution">
    <text evidence="2">The sequence shown here is derived from an EMBL/GenBank/DDBJ whole genome shotgun (WGS) entry which is preliminary data.</text>
</comment>
<sequence length="118" mass="12587">MTKEKGYTLQTFLRLIVIGVFPFFLESETSSIVSSGKTTVASSSSSPSSSSSSTSSYSNELSSDSVSLLVTTSGNKLLLVCGGTLETVTLRSSETKMYAVCRVLGLKYEGRDPHLEVI</sequence>